<dbReference type="AlphaFoldDB" id="A0A9Q1BUR3"/>
<evidence type="ECO:0000256" key="1">
    <source>
        <dbReference type="ARBA" id="ARBA00004141"/>
    </source>
</evidence>
<evidence type="ECO:0000256" key="5">
    <source>
        <dbReference type="SAM" id="Phobius"/>
    </source>
</evidence>
<dbReference type="OrthoDB" id="271506at2759"/>
<dbReference type="PANTHER" id="PTHR12226">
    <property type="entry name" value="MANNOSE-P-DOLICHOL UTILIZATION DEFECT 1 LEC35 -RELATED"/>
    <property type="match status" value="1"/>
</dbReference>
<feature type="transmembrane region" description="Helical" evidence="5">
    <location>
        <begin position="15"/>
        <end position="35"/>
    </location>
</feature>
<comment type="caution">
    <text evidence="6">The sequence shown here is derived from an EMBL/GenBank/DDBJ whole genome shotgun (WGS) entry which is preliminary data.</text>
</comment>
<dbReference type="GO" id="GO:0016020">
    <property type="term" value="C:membrane"/>
    <property type="evidence" value="ECO:0007669"/>
    <property type="project" value="UniProtKB-SubCell"/>
</dbReference>
<dbReference type="EMBL" id="JAIZAY010000011">
    <property type="protein sequence ID" value="KAJ8033212.1"/>
    <property type="molecule type" value="Genomic_DNA"/>
</dbReference>
<evidence type="ECO:0000256" key="4">
    <source>
        <dbReference type="ARBA" id="ARBA00023136"/>
    </source>
</evidence>
<keyword evidence="7" id="KW-1185">Reference proteome</keyword>
<dbReference type="Gene3D" id="1.20.1280.290">
    <property type="match status" value="2"/>
</dbReference>
<dbReference type="InterPro" id="IPR016817">
    <property type="entry name" value="MannP-dilichol_defect-1"/>
</dbReference>
<gene>
    <name evidence="6" type="ORF">HOLleu_23377</name>
</gene>
<feature type="transmembrane region" description="Helical" evidence="5">
    <location>
        <begin position="162"/>
        <end position="183"/>
    </location>
</feature>
<evidence type="ECO:0000256" key="3">
    <source>
        <dbReference type="ARBA" id="ARBA00022989"/>
    </source>
</evidence>
<comment type="subcellular location">
    <subcellularLocation>
        <location evidence="1">Membrane</location>
        <topology evidence="1">Multi-pass membrane protein</topology>
    </subcellularLocation>
</comment>
<keyword evidence="4 5" id="KW-0472">Membrane</keyword>
<feature type="transmembrane region" description="Helical" evidence="5">
    <location>
        <begin position="189"/>
        <end position="211"/>
    </location>
</feature>
<feature type="transmembrane region" description="Helical" evidence="5">
    <location>
        <begin position="47"/>
        <end position="70"/>
    </location>
</feature>
<feature type="transmembrane region" description="Helical" evidence="5">
    <location>
        <begin position="106"/>
        <end position="123"/>
    </location>
</feature>
<dbReference type="Proteomes" id="UP001152320">
    <property type="component" value="Chromosome 11"/>
</dbReference>
<evidence type="ECO:0000313" key="7">
    <source>
        <dbReference type="Proteomes" id="UP001152320"/>
    </source>
</evidence>
<dbReference type="PANTHER" id="PTHR12226:SF3">
    <property type="entry name" value="SOLUTE CARRIER FAMILY 66 MEMBER 3"/>
    <property type="match status" value="1"/>
</dbReference>
<dbReference type="InterPro" id="IPR006603">
    <property type="entry name" value="PQ-loop_rpt"/>
</dbReference>
<evidence type="ECO:0000256" key="2">
    <source>
        <dbReference type="ARBA" id="ARBA00022692"/>
    </source>
</evidence>
<keyword evidence="2 5" id="KW-0812">Transmembrane</keyword>
<sequence length="219" mass="24842">MAAPSDNTAEYSQSFTLFLQIVNLSCILPCIIMKMPQVLLLYRSKKTTGLSLMSILLEFYLYTVHFLYFFVNDYALMSYVEYAFLLIQDVMLIAFYLFFNDMVDARALLCTSLYTFSSLAIAAEMTPDWLPAFLLSICLPISVTSKGLQISAIVSAQDSSKVSLLTWTIASLTTFGRMITLVFDKYDQLVLFGYFVGFLMNSLVCCAIIYYKSSPKKFK</sequence>
<feature type="transmembrane region" description="Helical" evidence="5">
    <location>
        <begin position="129"/>
        <end position="150"/>
    </location>
</feature>
<name>A0A9Q1BUR3_HOLLE</name>
<organism evidence="6 7">
    <name type="scientific">Holothuria leucospilota</name>
    <name type="common">Black long sea cucumber</name>
    <name type="synonym">Mertensiothuria leucospilota</name>
    <dbReference type="NCBI Taxonomy" id="206669"/>
    <lineage>
        <taxon>Eukaryota</taxon>
        <taxon>Metazoa</taxon>
        <taxon>Echinodermata</taxon>
        <taxon>Eleutherozoa</taxon>
        <taxon>Echinozoa</taxon>
        <taxon>Holothuroidea</taxon>
        <taxon>Aspidochirotacea</taxon>
        <taxon>Aspidochirotida</taxon>
        <taxon>Holothuriidae</taxon>
        <taxon>Holothuria</taxon>
    </lineage>
</organism>
<accession>A0A9Q1BUR3</accession>
<protein>
    <submittedName>
        <fullName evidence="6">PQ-loop repeat-containing protein 3</fullName>
    </submittedName>
</protein>
<keyword evidence="3 5" id="KW-1133">Transmembrane helix</keyword>
<reference evidence="6" key="1">
    <citation type="submission" date="2021-10" db="EMBL/GenBank/DDBJ databases">
        <title>Tropical sea cucumber genome reveals ecological adaptation and Cuvierian tubules defense mechanism.</title>
        <authorList>
            <person name="Chen T."/>
        </authorList>
    </citation>
    <scope>NUCLEOTIDE SEQUENCE</scope>
    <source>
        <strain evidence="6">Nanhai2018</strain>
        <tissue evidence="6">Muscle</tissue>
    </source>
</reference>
<evidence type="ECO:0000313" key="6">
    <source>
        <dbReference type="EMBL" id="KAJ8033212.1"/>
    </source>
</evidence>
<proteinExistence type="predicted"/>
<feature type="transmembrane region" description="Helical" evidence="5">
    <location>
        <begin position="82"/>
        <end position="99"/>
    </location>
</feature>
<dbReference type="Pfam" id="PF04193">
    <property type="entry name" value="PQ-loop"/>
    <property type="match status" value="1"/>
</dbReference>